<evidence type="ECO:0000313" key="16">
    <source>
        <dbReference type="EMBL" id="TQE32524.1"/>
    </source>
</evidence>
<name>A0AAE8W125_9ACTN</name>
<keyword evidence="5 12" id="KW-0963">Cytoplasm</keyword>
<feature type="active site" description="Schiff-base intermediate with substrate" evidence="12 14">
    <location>
        <position position="180"/>
    </location>
</feature>
<dbReference type="SUPFAM" id="SSF51569">
    <property type="entry name" value="Aldolase"/>
    <property type="match status" value="1"/>
</dbReference>
<evidence type="ECO:0000256" key="6">
    <source>
        <dbReference type="ARBA" id="ARBA00022605"/>
    </source>
</evidence>
<evidence type="ECO:0000256" key="7">
    <source>
        <dbReference type="ARBA" id="ARBA00022915"/>
    </source>
</evidence>
<comment type="function">
    <text evidence="1 12">Catalyzes the condensation of (S)-aspartate-beta-semialdehyde [(S)-ASA] and pyruvate to 4-hydroxy-tetrahydrodipicolinate (HTPA).</text>
</comment>
<feature type="binding site" evidence="12 15">
    <location>
        <position position="64"/>
    </location>
    <ligand>
        <name>pyruvate</name>
        <dbReference type="ChEBI" id="CHEBI:15361"/>
    </ligand>
</feature>
<dbReference type="Pfam" id="PF00701">
    <property type="entry name" value="DHDPS"/>
    <property type="match status" value="1"/>
</dbReference>
<keyword evidence="7 12" id="KW-0220">Diaminopimelate biosynthesis</keyword>
<dbReference type="PIRSF" id="PIRSF001365">
    <property type="entry name" value="DHDPS"/>
    <property type="match status" value="1"/>
</dbReference>
<dbReference type="CDD" id="cd00950">
    <property type="entry name" value="DHDPS"/>
    <property type="match status" value="1"/>
</dbReference>
<accession>A0AAE8W125</accession>
<evidence type="ECO:0000256" key="9">
    <source>
        <dbReference type="ARBA" id="ARBA00023239"/>
    </source>
</evidence>
<proteinExistence type="inferred from homology"/>
<comment type="caution">
    <text evidence="12">Was originally thought to be a dihydrodipicolinate synthase (DHDPS), catalyzing the condensation of (S)-aspartate-beta-semialdehyde [(S)-ASA] and pyruvate to dihydrodipicolinate (DHDP). However, it was shown in E.coli that the product of the enzymatic reaction is not dihydrodipicolinate but in fact (4S)-4-hydroxy-2,3,4,5-tetrahydro-(2S)-dipicolinic acid (HTPA), and that the consecutive dehydration reaction leading to DHDP is not spontaneous but catalyzed by DapB.</text>
</comment>
<gene>
    <name evidence="12 16" type="primary">dapA</name>
    <name evidence="16" type="ORF">Sipo8835_20655</name>
</gene>
<comment type="caution">
    <text evidence="16">The sequence shown here is derived from an EMBL/GenBank/DDBJ whole genome shotgun (WGS) entry which is preliminary data.</text>
</comment>
<organism evidence="16 17">
    <name type="scientific">Streptomyces ipomoeae</name>
    <dbReference type="NCBI Taxonomy" id="103232"/>
    <lineage>
        <taxon>Bacteria</taxon>
        <taxon>Bacillati</taxon>
        <taxon>Actinomycetota</taxon>
        <taxon>Actinomycetes</taxon>
        <taxon>Kitasatosporales</taxon>
        <taxon>Streptomycetaceae</taxon>
        <taxon>Streptomyces</taxon>
    </lineage>
</organism>
<feature type="site" description="Part of a proton relay during catalysis" evidence="12">
    <location>
        <position position="126"/>
    </location>
</feature>
<dbReference type="AlphaFoldDB" id="A0AAE8W125"/>
<comment type="subcellular location">
    <subcellularLocation>
        <location evidence="12">Cytoplasm</location>
    </subcellularLocation>
</comment>
<feature type="active site" description="Proton donor/acceptor" evidence="12 14">
    <location>
        <position position="152"/>
    </location>
</feature>
<dbReference type="PANTHER" id="PTHR12128">
    <property type="entry name" value="DIHYDRODIPICOLINATE SYNTHASE"/>
    <property type="match status" value="1"/>
</dbReference>
<evidence type="ECO:0000256" key="14">
    <source>
        <dbReference type="PIRSR" id="PIRSR001365-1"/>
    </source>
</evidence>
<feature type="binding site" evidence="12 15">
    <location>
        <position position="220"/>
    </location>
    <ligand>
        <name>pyruvate</name>
        <dbReference type="ChEBI" id="CHEBI:15361"/>
    </ligand>
</feature>
<dbReference type="Proteomes" id="UP000318720">
    <property type="component" value="Unassembled WGS sequence"/>
</dbReference>
<dbReference type="InterPro" id="IPR002220">
    <property type="entry name" value="DapA-like"/>
</dbReference>
<dbReference type="Gene3D" id="3.20.20.70">
    <property type="entry name" value="Aldolase class I"/>
    <property type="match status" value="1"/>
</dbReference>
<evidence type="ECO:0000256" key="3">
    <source>
        <dbReference type="ARBA" id="ARBA00007592"/>
    </source>
</evidence>
<evidence type="ECO:0000256" key="2">
    <source>
        <dbReference type="ARBA" id="ARBA00005120"/>
    </source>
</evidence>
<evidence type="ECO:0000256" key="1">
    <source>
        <dbReference type="ARBA" id="ARBA00003294"/>
    </source>
</evidence>
<dbReference type="PROSITE" id="PS00666">
    <property type="entry name" value="DHDPS_2"/>
    <property type="match status" value="1"/>
</dbReference>
<dbReference type="NCBIfam" id="TIGR00674">
    <property type="entry name" value="dapA"/>
    <property type="match status" value="1"/>
</dbReference>
<evidence type="ECO:0000256" key="4">
    <source>
        <dbReference type="ARBA" id="ARBA00012086"/>
    </source>
</evidence>
<dbReference type="GO" id="GO:0009089">
    <property type="term" value="P:lysine biosynthetic process via diaminopimelate"/>
    <property type="evidence" value="ECO:0007669"/>
    <property type="project" value="UniProtKB-UniRule"/>
</dbReference>
<dbReference type="GO" id="GO:0005829">
    <property type="term" value="C:cytosol"/>
    <property type="evidence" value="ECO:0007669"/>
    <property type="project" value="TreeGrafter"/>
</dbReference>
<dbReference type="PANTHER" id="PTHR12128:SF66">
    <property type="entry name" value="4-HYDROXY-2-OXOGLUTARATE ALDOLASE, MITOCHONDRIAL"/>
    <property type="match status" value="1"/>
</dbReference>
<evidence type="ECO:0000256" key="8">
    <source>
        <dbReference type="ARBA" id="ARBA00023154"/>
    </source>
</evidence>
<dbReference type="PRINTS" id="PR00146">
    <property type="entry name" value="DHPICSNTHASE"/>
</dbReference>
<evidence type="ECO:0000313" key="17">
    <source>
        <dbReference type="Proteomes" id="UP000318720"/>
    </source>
</evidence>
<protein>
    <recommendedName>
        <fullName evidence="4 12">4-hydroxy-tetrahydrodipicolinate synthase</fullName>
        <shortName evidence="12">HTPA synthase</shortName>
        <ecNumber evidence="4 12">4.3.3.7</ecNumber>
    </recommendedName>
</protein>
<dbReference type="EC" id="4.3.3.7" evidence="4 12"/>
<dbReference type="HAMAP" id="MF_00418">
    <property type="entry name" value="DapA"/>
    <property type="match status" value="1"/>
</dbReference>
<dbReference type="PROSITE" id="PS00665">
    <property type="entry name" value="DHDPS_1"/>
    <property type="match status" value="1"/>
</dbReference>
<evidence type="ECO:0000256" key="11">
    <source>
        <dbReference type="ARBA" id="ARBA00047836"/>
    </source>
</evidence>
<dbReference type="InterPro" id="IPR020625">
    <property type="entry name" value="Schiff_base-form_aldolases_AS"/>
</dbReference>
<evidence type="ECO:0000256" key="5">
    <source>
        <dbReference type="ARBA" id="ARBA00022490"/>
    </source>
</evidence>
<evidence type="ECO:0000256" key="12">
    <source>
        <dbReference type="HAMAP-Rule" id="MF_00418"/>
    </source>
</evidence>
<comment type="subunit">
    <text evidence="12">Homotetramer; dimer of dimers.</text>
</comment>
<dbReference type="InterPro" id="IPR020624">
    <property type="entry name" value="Schiff_base-form_aldolases_CS"/>
</dbReference>
<dbReference type="GO" id="GO:0019877">
    <property type="term" value="P:diaminopimelate biosynthetic process"/>
    <property type="evidence" value="ECO:0007669"/>
    <property type="project" value="UniProtKB-UniRule"/>
</dbReference>
<dbReference type="EMBL" id="SPAZ01000170">
    <property type="protein sequence ID" value="TQE32524.1"/>
    <property type="molecule type" value="Genomic_DNA"/>
</dbReference>
<keyword evidence="8 12" id="KW-0457">Lysine biosynthesis</keyword>
<evidence type="ECO:0000256" key="13">
    <source>
        <dbReference type="PIRNR" id="PIRNR001365"/>
    </source>
</evidence>
<comment type="catalytic activity">
    <reaction evidence="11 12">
        <text>L-aspartate 4-semialdehyde + pyruvate = (2S,4S)-4-hydroxy-2,3,4,5-tetrahydrodipicolinate + H2O + H(+)</text>
        <dbReference type="Rhea" id="RHEA:34171"/>
        <dbReference type="ChEBI" id="CHEBI:15361"/>
        <dbReference type="ChEBI" id="CHEBI:15377"/>
        <dbReference type="ChEBI" id="CHEBI:15378"/>
        <dbReference type="ChEBI" id="CHEBI:67139"/>
        <dbReference type="ChEBI" id="CHEBI:537519"/>
        <dbReference type="EC" id="4.3.3.7"/>
    </reaction>
</comment>
<keyword evidence="10 12" id="KW-0704">Schiff base</keyword>
<dbReference type="InterPro" id="IPR005263">
    <property type="entry name" value="DapA"/>
</dbReference>
<dbReference type="GO" id="GO:0008840">
    <property type="term" value="F:4-hydroxy-tetrahydrodipicolinate synthase activity"/>
    <property type="evidence" value="ECO:0007669"/>
    <property type="project" value="UniProtKB-UniRule"/>
</dbReference>
<comment type="similarity">
    <text evidence="3 12 13">Belongs to the DapA family.</text>
</comment>
<reference evidence="16 17" key="1">
    <citation type="submission" date="2019-03" db="EMBL/GenBank/DDBJ databases">
        <title>Comparative genomic analyses of the sweetpotato soil rot pathogen, Streptomyces ipomoeae.</title>
        <authorList>
            <person name="Ruschel Soares N."/>
            <person name="Badger J.H."/>
            <person name="Huguet-Tapia J.C."/>
            <person name="Clark C.A."/>
            <person name="Pettis G.S."/>
        </authorList>
    </citation>
    <scope>NUCLEOTIDE SEQUENCE [LARGE SCALE GENOMIC DNA]</scope>
    <source>
        <strain evidence="16 17">88-35</strain>
    </source>
</reference>
<sequence length="310" mass="32728">MELHNRRAETTPMTTPRPAPFGRALCAMITPFTETGELDLDGAQRLADRLVVEGCDGLVLSGTTGESPTTTDAEKAELIRAVRAAVGGRATIVAGVGTADTRHTVELALAAEKAGADGLLAVTPYYSRPPQDAVEAHFRELADACGLPVVLYDIPGRTGTRIEPETMIRLAAHPRIVAVKDCAYDLLGTQKVLAQTELAYYTGCDEYVLALYAIGGAGYIGTVANVVPRQFRSVIDAFDAGDTAEAARLQRRAIRLTELMMSSGLPGTVTAKALLGRLGLPSGPVRAPLRPADREVADGLLAAYEELVSG</sequence>
<keyword evidence="9 12" id="KW-0456">Lyase</keyword>
<evidence type="ECO:0000256" key="15">
    <source>
        <dbReference type="PIRSR" id="PIRSR001365-2"/>
    </source>
</evidence>
<keyword evidence="6 12" id="KW-0028">Amino-acid biosynthesis</keyword>
<feature type="site" description="Part of a proton relay during catalysis" evidence="12">
    <location>
        <position position="63"/>
    </location>
</feature>
<dbReference type="SMART" id="SM01130">
    <property type="entry name" value="DHDPS"/>
    <property type="match status" value="1"/>
</dbReference>
<evidence type="ECO:0000256" key="10">
    <source>
        <dbReference type="ARBA" id="ARBA00023270"/>
    </source>
</evidence>
<comment type="pathway">
    <text evidence="2 12">Amino-acid biosynthesis; L-lysine biosynthesis via DAP pathway; (S)-tetrahydrodipicolinate from L-aspartate: step 3/4.</text>
</comment>
<dbReference type="InterPro" id="IPR013785">
    <property type="entry name" value="Aldolase_TIM"/>
</dbReference>